<organism evidence="1 2">
    <name type="scientific">Cohnella ginsengisoli</name>
    <dbReference type="NCBI Taxonomy" id="425004"/>
    <lineage>
        <taxon>Bacteria</taxon>
        <taxon>Bacillati</taxon>
        <taxon>Bacillota</taxon>
        <taxon>Bacilli</taxon>
        <taxon>Bacillales</taxon>
        <taxon>Paenibacillaceae</taxon>
        <taxon>Cohnella</taxon>
    </lineage>
</organism>
<dbReference type="Proteomes" id="UP001153387">
    <property type="component" value="Unassembled WGS sequence"/>
</dbReference>
<comment type="caution">
    <text evidence="1">The sequence shown here is derived from an EMBL/GenBank/DDBJ whole genome shotgun (WGS) entry which is preliminary data.</text>
</comment>
<sequence length="116" mass="13368">MDKAAVKRFYDLKSKQKEIEKELSELRGEILTYCEAEGLSQAEIGGYNVKIVQQERREYDDEKLKAALPDDELWRLVSRADPSKLAGLVKLNVLKEEQLFGTYALKKIALVHVERE</sequence>
<dbReference type="EMBL" id="JAPDHZ010000004">
    <property type="protein sequence ID" value="MDG0793139.1"/>
    <property type="molecule type" value="Genomic_DNA"/>
</dbReference>
<proteinExistence type="predicted"/>
<dbReference type="AlphaFoldDB" id="A0A9X4KJ14"/>
<evidence type="ECO:0000313" key="2">
    <source>
        <dbReference type="Proteomes" id="UP001153387"/>
    </source>
</evidence>
<evidence type="ECO:0000313" key="1">
    <source>
        <dbReference type="EMBL" id="MDG0793139.1"/>
    </source>
</evidence>
<reference evidence="1 2" key="1">
    <citation type="submission" date="2022-10" db="EMBL/GenBank/DDBJ databases">
        <title>Comparative genomic analysis of Cohnella hashimotonis sp. nov., isolated from the International Space Station.</title>
        <authorList>
            <person name="Simpson A."/>
            <person name="Venkateswaran K."/>
        </authorList>
    </citation>
    <scope>NUCLEOTIDE SEQUENCE [LARGE SCALE GENOMIC DNA]</scope>
    <source>
        <strain evidence="1 2">DSM 18997</strain>
    </source>
</reference>
<accession>A0A9X4KJ14</accession>
<protein>
    <submittedName>
        <fullName evidence="1">Uncharacterized protein</fullName>
    </submittedName>
</protein>
<keyword evidence="2" id="KW-1185">Reference proteome</keyword>
<name>A0A9X4KJ14_9BACL</name>
<gene>
    <name evidence="1" type="ORF">OMP38_21495</name>
</gene>